<dbReference type="Pfam" id="PF01827">
    <property type="entry name" value="FTH"/>
    <property type="match status" value="1"/>
</dbReference>
<evidence type="ECO:0000259" key="1">
    <source>
        <dbReference type="Pfam" id="PF01827"/>
    </source>
</evidence>
<keyword evidence="3" id="KW-1185">Reference proteome</keyword>
<accession>A0A2G5TZ93</accession>
<dbReference type="InterPro" id="IPR002900">
    <property type="entry name" value="DUF38/FTH_CAE_spp"/>
</dbReference>
<organism evidence="2 3">
    <name type="scientific">Caenorhabditis nigoni</name>
    <dbReference type="NCBI Taxonomy" id="1611254"/>
    <lineage>
        <taxon>Eukaryota</taxon>
        <taxon>Metazoa</taxon>
        <taxon>Ecdysozoa</taxon>
        <taxon>Nematoda</taxon>
        <taxon>Chromadorea</taxon>
        <taxon>Rhabditida</taxon>
        <taxon>Rhabditina</taxon>
        <taxon>Rhabditomorpha</taxon>
        <taxon>Rhabditoidea</taxon>
        <taxon>Rhabditidae</taxon>
        <taxon>Peloderinae</taxon>
        <taxon>Caenorhabditis</taxon>
    </lineage>
</organism>
<name>A0A2G5TZ93_9PELO</name>
<dbReference type="PANTHER" id="PTHR31006">
    <property type="entry name" value="F-BOX DOMAIN-CONTAINING PROTEIN-RELATED-RELATED"/>
    <property type="match status" value="1"/>
</dbReference>
<comment type="caution">
    <text evidence="2">The sequence shown here is derived from an EMBL/GenBank/DDBJ whole genome shotgun (WGS) entry which is preliminary data.</text>
</comment>
<sequence length="257" mass="30472">MSFDIDKLAEKTGNLLIDPVYDTNWCDMPAEIKLECIGKLELEERTPIQKLEFLFYILKIGIFDKCSITFNDPVLKEFKNYTGKISAKNIGFSECDNEMVVALLQKMNTGVESIEIHLEWSDQIDYNFNDILAISQVQNAKYWFVHFFQQNDCIYKVAQILIDQNSKIGFNFLMSLYCTNGSFEEFLDHFADRIVSENDRRVRIRTNNPDRHILLEHGRNDFNREVEFSRLMVISAEMKESEYNDNYNEWMRKMNYY</sequence>
<dbReference type="InterPro" id="IPR042317">
    <property type="entry name" value="She-1-like"/>
</dbReference>
<reference evidence="3" key="1">
    <citation type="submission" date="2017-10" db="EMBL/GenBank/DDBJ databases">
        <title>Rapid genome shrinkage in a self-fertile nematode reveals novel sperm competition proteins.</title>
        <authorList>
            <person name="Yin D."/>
            <person name="Schwarz E.M."/>
            <person name="Thomas C.G."/>
            <person name="Felde R.L."/>
            <person name="Korf I.F."/>
            <person name="Cutter A.D."/>
            <person name="Schartner C.M."/>
            <person name="Ralston E.J."/>
            <person name="Meyer B.J."/>
            <person name="Haag E.S."/>
        </authorList>
    </citation>
    <scope>NUCLEOTIDE SEQUENCE [LARGE SCALE GENOMIC DNA]</scope>
    <source>
        <strain evidence="3">JU1422</strain>
    </source>
</reference>
<proteinExistence type="predicted"/>
<feature type="domain" description="DUF38" evidence="1">
    <location>
        <begin position="74"/>
        <end position="148"/>
    </location>
</feature>
<dbReference type="Proteomes" id="UP000230233">
    <property type="component" value="Chromosome IV"/>
</dbReference>
<evidence type="ECO:0000313" key="2">
    <source>
        <dbReference type="EMBL" id="PIC32421.1"/>
    </source>
</evidence>
<dbReference type="AlphaFoldDB" id="A0A2G5TZ93"/>
<evidence type="ECO:0000313" key="3">
    <source>
        <dbReference type="Proteomes" id="UP000230233"/>
    </source>
</evidence>
<gene>
    <name evidence="2" type="primary">Cnig_chr_IV.g12753</name>
    <name evidence="2" type="ORF">B9Z55_012753</name>
</gene>
<dbReference type="PANTHER" id="PTHR31006:SF3">
    <property type="entry name" value="F-BOX DOMAIN-CONTAINING PROTEIN-RELATED"/>
    <property type="match status" value="1"/>
</dbReference>
<protein>
    <recommendedName>
        <fullName evidence="1">DUF38 domain-containing protein</fullName>
    </recommendedName>
</protein>
<dbReference type="EMBL" id="PDUG01000004">
    <property type="protein sequence ID" value="PIC32421.1"/>
    <property type="molecule type" value="Genomic_DNA"/>
</dbReference>